<feature type="domain" description="D-galactarate/Altronate dehydratase C-terminal" evidence="4">
    <location>
        <begin position="141"/>
        <end position="380"/>
    </location>
</feature>
<dbReference type="PANTHER" id="PTHR30536:SF5">
    <property type="entry name" value="ALTRONATE DEHYDRATASE"/>
    <property type="match status" value="1"/>
</dbReference>
<evidence type="ECO:0000259" key="4">
    <source>
        <dbReference type="Pfam" id="PF20629"/>
    </source>
</evidence>
<feature type="domain" description="D-galactarate/Altronate dehydratase second" evidence="3">
    <location>
        <begin position="6"/>
        <end position="131"/>
    </location>
</feature>
<dbReference type="Pfam" id="PF20629">
    <property type="entry name" value="GD_AH_C"/>
    <property type="match status" value="1"/>
</dbReference>
<keyword evidence="2 5" id="KW-0456">Lyase</keyword>
<dbReference type="Pfam" id="PF04295">
    <property type="entry name" value="GD_AH_second"/>
    <property type="match status" value="1"/>
</dbReference>
<dbReference type="KEGG" id="vgo:GJW-30_1_04395"/>
<keyword evidence="6" id="KW-1185">Reference proteome</keyword>
<organism evidence="5 6">
    <name type="scientific">Variibacter gotjawalensis</name>
    <dbReference type="NCBI Taxonomy" id="1333996"/>
    <lineage>
        <taxon>Bacteria</taxon>
        <taxon>Pseudomonadati</taxon>
        <taxon>Pseudomonadota</taxon>
        <taxon>Alphaproteobacteria</taxon>
        <taxon>Hyphomicrobiales</taxon>
        <taxon>Nitrobacteraceae</taxon>
        <taxon>Variibacter</taxon>
    </lineage>
</organism>
<dbReference type="AlphaFoldDB" id="A0A0S3Q0U7"/>
<evidence type="ECO:0000256" key="2">
    <source>
        <dbReference type="ARBA" id="ARBA00023239"/>
    </source>
</evidence>
<dbReference type="EMBL" id="AP014946">
    <property type="protein sequence ID" value="BAT61833.1"/>
    <property type="molecule type" value="Genomic_DNA"/>
</dbReference>
<proteinExistence type="inferred from homology"/>
<evidence type="ECO:0000259" key="3">
    <source>
        <dbReference type="Pfam" id="PF04295"/>
    </source>
</evidence>
<dbReference type="Proteomes" id="UP000236884">
    <property type="component" value="Chromosome"/>
</dbReference>
<name>A0A0S3Q0U7_9BRAD</name>
<evidence type="ECO:0000256" key="1">
    <source>
        <dbReference type="ARBA" id="ARBA00010986"/>
    </source>
</evidence>
<comment type="similarity">
    <text evidence="1">Belongs to the UxaA family.</text>
</comment>
<protein>
    <submittedName>
        <fullName evidence="5">(2R)-sulfolactate sulfo-lyase subunit beta</fullName>
        <ecNumber evidence="5">4.4.1.24</ecNumber>
    </submittedName>
</protein>
<sequence length="384" mass="39778">MQSFQGYERPDGSAGIRNLVAIVSVMDTCNPVTRGIAAAIKGSVYIPGSYIRGQLGRDRAITLNATAGLCRNPNIAAVVVVGLEPHTTTELVNLIKASGKPVGSVDIQIAGGTIEAIALGTRLAANFARQASKQTRRSFPLSKLLLGLECGGSDTTSGLASNPSIGVVADKVVAAGGSAIISETSEFFGAEHLFADRAIDSAVREKFLHEVNDVEQQIISQGVDLRGSNPTPDNIRGGLTTIEEKALGAMAKSGTSPLVDVLGYGEGPTKPGLHFMNGPAPAVESITGLAAAGCQLALFSTGVGNPIGHPVMTVVKVSGNRNTIDTFSDNVDFDVSAVLEKDETIDSAGTRLFEHMISIASGELTTSEVLSVQESAISRFGLSM</sequence>
<evidence type="ECO:0000313" key="6">
    <source>
        <dbReference type="Proteomes" id="UP000236884"/>
    </source>
</evidence>
<evidence type="ECO:0000313" key="5">
    <source>
        <dbReference type="EMBL" id="BAT61833.1"/>
    </source>
</evidence>
<accession>A0A0S3Q0U7</accession>
<dbReference type="InterPro" id="IPR052172">
    <property type="entry name" value="UxaA_altronate/galactarate_dh"/>
</dbReference>
<reference evidence="5 6" key="1">
    <citation type="submission" date="2015-08" db="EMBL/GenBank/DDBJ databases">
        <title>Investigation of the bacterial diversity of lava forest soil.</title>
        <authorList>
            <person name="Lee J.S."/>
        </authorList>
    </citation>
    <scope>NUCLEOTIDE SEQUENCE [LARGE SCALE GENOMIC DNA]</scope>
    <source>
        <strain evidence="5 6">GJW-30</strain>
    </source>
</reference>
<dbReference type="InterPro" id="IPR007392">
    <property type="entry name" value="GD_AH_second"/>
</dbReference>
<dbReference type="EC" id="4.4.1.24" evidence="5"/>
<dbReference type="RefSeq" id="WP_197703749.1">
    <property type="nucleotide sequence ID" value="NZ_AP014946.1"/>
</dbReference>
<dbReference type="InterPro" id="IPR048332">
    <property type="entry name" value="GD_AH_C"/>
</dbReference>
<gene>
    <name evidence="5" type="primary">suyB_2</name>
    <name evidence="5" type="ORF">GJW-30_1_04395</name>
</gene>
<dbReference type="PANTHER" id="PTHR30536">
    <property type="entry name" value="ALTRONATE/GALACTARATE DEHYDRATASE"/>
    <property type="match status" value="1"/>
</dbReference>
<dbReference type="GO" id="GO:0019698">
    <property type="term" value="P:D-galacturonate catabolic process"/>
    <property type="evidence" value="ECO:0007669"/>
    <property type="project" value="TreeGrafter"/>
</dbReference>
<dbReference type="GO" id="GO:0034010">
    <property type="term" value="F:sulfolactate sulfo-lyase activity"/>
    <property type="evidence" value="ECO:0007669"/>
    <property type="project" value="UniProtKB-EC"/>
</dbReference>